<dbReference type="SUPFAM" id="SSF54897">
    <property type="entry name" value="Protease propeptides/inhibitors"/>
    <property type="match status" value="1"/>
</dbReference>
<gene>
    <name evidence="3" type="ORF">CC80DRAFT_509344</name>
</gene>
<dbReference type="AlphaFoldDB" id="A0A6A5TPX6"/>
<dbReference type="Proteomes" id="UP000800035">
    <property type="component" value="Unassembled WGS sequence"/>
</dbReference>
<keyword evidence="4" id="KW-1185">Reference proteome</keyword>
<feature type="signal peptide" evidence="1">
    <location>
        <begin position="1"/>
        <end position="15"/>
    </location>
</feature>
<evidence type="ECO:0000259" key="2">
    <source>
        <dbReference type="Pfam" id="PF05922"/>
    </source>
</evidence>
<dbReference type="InterPro" id="IPR036852">
    <property type="entry name" value="Peptidase_S8/S53_dom_sf"/>
</dbReference>
<dbReference type="Pfam" id="PF05922">
    <property type="entry name" value="Inhibitor_I9"/>
    <property type="match status" value="1"/>
</dbReference>
<evidence type="ECO:0000256" key="1">
    <source>
        <dbReference type="SAM" id="SignalP"/>
    </source>
</evidence>
<reference evidence="3" key="1">
    <citation type="journal article" date="2020" name="Stud. Mycol.">
        <title>101 Dothideomycetes genomes: a test case for predicting lifestyles and emergence of pathogens.</title>
        <authorList>
            <person name="Haridas S."/>
            <person name="Albert R."/>
            <person name="Binder M."/>
            <person name="Bloem J."/>
            <person name="Labutti K."/>
            <person name="Salamov A."/>
            <person name="Andreopoulos B."/>
            <person name="Baker S."/>
            <person name="Barry K."/>
            <person name="Bills G."/>
            <person name="Bluhm B."/>
            <person name="Cannon C."/>
            <person name="Castanera R."/>
            <person name="Culley D."/>
            <person name="Daum C."/>
            <person name="Ezra D."/>
            <person name="Gonzalez J."/>
            <person name="Henrissat B."/>
            <person name="Kuo A."/>
            <person name="Liang C."/>
            <person name="Lipzen A."/>
            <person name="Lutzoni F."/>
            <person name="Magnuson J."/>
            <person name="Mondo S."/>
            <person name="Nolan M."/>
            <person name="Ohm R."/>
            <person name="Pangilinan J."/>
            <person name="Park H.-J."/>
            <person name="Ramirez L."/>
            <person name="Alfaro M."/>
            <person name="Sun H."/>
            <person name="Tritt A."/>
            <person name="Yoshinaga Y."/>
            <person name="Zwiers L.-H."/>
            <person name="Turgeon B."/>
            <person name="Goodwin S."/>
            <person name="Spatafora J."/>
            <person name="Crous P."/>
            <person name="Grigoriev I."/>
        </authorList>
    </citation>
    <scope>NUCLEOTIDE SEQUENCE</scope>
    <source>
        <strain evidence="3">CBS 675.92</strain>
    </source>
</reference>
<dbReference type="GO" id="GO:0006508">
    <property type="term" value="P:proteolysis"/>
    <property type="evidence" value="ECO:0007669"/>
    <property type="project" value="InterPro"/>
</dbReference>
<dbReference type="EMBL" id="ML977021">
    <property type="protein sequence ID" value="KAF1950987.1"/>
    <property type="molecule type" value="Genomic_DNA"/>
</dbReference>
<feature type="chain" id="PRO_5025606861" description="Inhibitor I9 domain-containing protein" evidence="1">
    <location>
        <begin position="16"/>
        <end position="140"/>
    </location>
</feature>
<accession>A0A6A5TPX6</accession>
<dbReference type="OrthoDB" id="206201at2759"/>
<protein>
    <recommendedName>
        <fullName evidence="2">Inhibitor I9 domain-containing protein</fullName>
    </recommendedName>
</protein>
<dbReference type="Gene3D" id="3.40.50.200">
    <property type="entry name" value="Peptidase S8/S53 domain"/>
    <property type="match status" value="1"/>
</dbReference>
<organism evidence="3 4">
    <name type="scientific">Byssothecium circinans</name>
    <dbReference type="NCBI Taxonomy" id="147558"/>
    <lineage>
        <taxon>Eukaryota</taxon>
        <taxon>Fungi</taxon>
        <taxon>Dikarya</taxon>
        <taxon>Ascomycota</taxon>
        <taxon>Pezizomycotina</taxon>
        <taxon>Dothideomycetes</taxon>
        <taxon>Pleosporomycetidae</taxon>
        <taxon>Pleosporales</taxon>
        <taxon>Massarineae</taxon>
        <taxon>Massarinaceae</taxon>
        <taxon>Byssothecium</taxon>
    </lineage>
</organism>
<dbReference type="SUPFAM" id="SSF52743">
    <property type="entry name" value="Subtilisin-like"/>
    <property type="match status" value="1"/>
</dbReference>
<feature type="domain" description="Inhibitor I9" evidence="2">
    <location>
        <begin position="51"/>
        <end position="80"/>
    </location>
</feature>
<sequence>MYKSLLLALLPAAFAAPLVKPRDAVVSRKYIVKFKGDFSTQAIELAKASIAKSPNFTYKIFNGFAGSLSDEEVKKLQANPNSVILILKATYGVAKKTKLFAVKVLDNNGEGYYSNVIASIDFTVTNAATRNCPAGSVANV</sequence>
<proteinExistence type="predicted"/>
<dbReference type="InterPro" id="IPR010259">
    <property type="entry name" value="S8pro/Inhibitor_I9"/>
</dbReference>
<dbReference type="Gene3D" id="3.30.70.80">
    <property type="entry name" value="Peptidase S8 propeptide/proteinase inhibitor I9"/>
    <property type="match status" value="1"/>
</dbReference>
<name>A0A6A5TPX6_9PLEO</name>
<dbReference type="GO" id="GO:0004252">
    <property type="term" value="F:serine-type endopeptidase activity"/>
    <property type="evidence" value="ECO:0007669"/>
    <property type="project" value="InterPro"/>
</dbReference>
<keyword evidence="1" id="KW-0732">Signal</keyword>
<evidence type="ECO:0000313" key="4">
    <source>
        <dbReference type="Proteomes" id="UP000800035"/>
    </source>
</evidence>
<evidence type="ECO:0000313" key="3">
    <source>
        <dbReference type="EMBL" id="KAF1950987.1"/>
    </source>
</evidence>
<dbReference type="InterPro" id="IPR037045">
    <property type="entry name" value="S8pro/Inhibitor_I9_sf"/>
</dbReference>